<evidence type="ECO:0000313" key="2">
    <source>
        <dbReference type="EMBL" id="GAA4287431.1"/>
    </source>
</evidence>
<keyword evidence="3" id="KW-1185">Reference proteome</keyword>
<feature type="compositionally biased region" description="Basic and acidic residues" evidence="1">
    <location>
        <begin position="25"/>
        <end position="38"/>
    </location>
</feature>
<sequence>MRLFRGALKGALAAKAIQVVRREAAKPENQRKAREFVQKLRTRGAR</sequence>
<evidence type="ECO:0000256" key="1">
    <source>
        <dbReference type="SAM" id="MobiDB-lite"/>
    </source>
</evidence>
<evidence type="ECO:0000313" key="3">
    <source>
        <dbReference type="Proteomes" id="UP001499841"/>
    </source>
</evidence>
<dbReference type="Proteomes" id="UP001499841">
    <property type="component" value="Unassembled WGS sequence"/>
</dbReference>
<name>A0ABP8EUA0_9MICO</name>
<organism evidence="2 3">
    <name type="scientific">Georgenia daeguensis</name>
    <dbReference type="NCBI Taxonomy" id="908355"/>
    <lineage>
        <taxon>Bacteria</taxon>
        <taxon>Bacillati</taxon>
        <taxon>Actinomycetota</taxon>
        <taxon>Actinomycetes</taxon>
        <taxon>Micrococcales</taxon>
        <taxon>Bogoriellaceae</taxon>
        <taxon>Georgenia</taxon>
    </lineage>
</organism>
<dbReference type="EMBL" id="BAABBA010000007">
    <property type="protein sequence ID" value="GAA4287431.1"/>
    <property type="molecule type" value="Genomic_DNA"/>
</dbReference>
<feature type="region of interest" description="Disordered" evidence="1">
    <location>
        <begin position="25"/>
        <end position="46"/>
    </location>
</feature>
<protein>
    <submittedName>
        <fullName evidence="2">Uncharacterized protein</fullName>
    </submittedName>
</protein>
<accession>A0ABP8EUA0</accession>
<reference evidence="3" key="1">
    <citation type="journal article" date="2019" name="Int. J. Syst. Evol. Microbiol.">
        <title>The Global Catalogue of Microorganisms (GCM) 10K type strain sequencing project: providing services to taxonomists for standard genome sequencing and annotation.</title>
        <authorList>
            <consortium name="The Broad Institute Genomics Platform"/>
            <consortium name="The Broad Institute Genome Sequencing Center for Infectious Disease"/>
            <person name="Wu L."/>
            <person name="Ma J."/>
        </authorList>
    </citation>
    <scope>NUCLEOTIDE SEQUENCE [LARGE SCALE GENOMIC DNA]</scope>
    <source>
        <strain evidence="3">JCM 17459</strain>
    </source>
</reference>
<dbReference type="RefSeq" id="WP_345040075.1">
    <property type="nucleotide sequence ID" value="NZ_BAABBA010000007.1"/>
</dbReference>
<comment type="caution">
    <text evidence="2">The sequence shown here is derived from an EMBL/GenBank/DDBJ whole genome shotgun (WGS) entry which is preliminary data.</text>
</comment>
<proteinExistence type="predicted"/>
<gene>
    <name evidence="2" type="ORF">GCM10022262_17900</name>
</gene>